<feature type="non-terminal residue" evidence="1">
    <location>
        <position position="340"/>
    </location>
</feature>
<dbReference type="EMBL" id="MUJZ01070425">
    <property type="protein sequence ID" value="OTF69453.1"/>
    <property type="molecule type" value="Genomic_DNA"/>
</dbReference>
<evidence type="ECO:0000313" key="1">
    <source>
        <dbReference type="EMBL" id="OTF69453.1"/>
    </source>
</evidence>
<comment type="caution">
    <text evidence="1">The sequence shown here is derived from an EMBL/GenBank/DDBJ whole genome shotgun (WGS) entry which is preliminary data.</text>
</comment>
<proteinExistence type="predicted"/>
<keyword evidence="2" id="KW-1185">Reference proteome</keyword>
<organism evidence="1 2">
    <name type="scientific">Euroglyphus maynei</name>
    <name type="common">Mayne's house dust mite</name>
    <dbReference type="NCBI Taxonomy" id="6958"/>
    <lineage>
        <taxon>Eukaryota</taxon>
        <taxon>Metazoa</taxon>
        <taxon>Ecdysozoa</taxon>
        <taxon>Arthropoda</taxon>
        <taxon>Chelicerata</taxon>
        <taxon>Arachnida</taxon>
        <taxon>Acari</taxon>
        <taxon>Acariformes</taxon>
        <taxon>Sarcoptiformes</taxon>
        <taxon>Astigmata</taxon>
        <taxon>Psoroptidia</taxon>
        <taxon>Analgoidea</taxon>
        <taxon>Pyroglyphidae</taxon>
        <taxon>Pyroglyphinae</taxon>
        <taxon>Euroglyphus</taxon>
    </lineage>
</organism>
<evidence type="ECO:0000313" key="2">
    <source>
        <dbReference type="Proteomes" id="UP000194236"/>
    </source>
</evidence>
<dbReference type="OrthoDB" id="48314at2759"/>
<name>A0A1Y3APB5_EURMA</name>
<protein>
    <submittedName>
        <fullName evidence="1">Uncharacterized protein</fullName>
    </submittedName>
</protein>
<sequence>MDQRLPPLTCDNWTEWKTKTKIILNRLKLLSFVNDDQPSDKHKALDGSIVDMILLSMEDISLISLVKHCTTSSQLWQTLCNHFESSTTDNNNNTDSLSIATQIQPDTRDIQIQTSMLNLSNSLLLPDDFEELFALVQQLKIKLIETLSEIEDESLIIEKGNMLRQQFLDFIDDVENFCVPTIDDEEKSIDKTDSSGISKSIDGDDVSEFEPCKIEANSESHCLLKPTAVDCNNAVTYETIMTYENPNCFSDDQHDNNNNENEEVIDEILVYFKDSTSNVTVVDNDKTLSPSDSDNYTWLQTNDINLWSRLLLLDPEFLSKLCKFHCHFCGEYWLFDDDGN</sequence>
<reference evidence="1 2" key="1">
    <citation type="submission" date="2017-03" db="EMBL/GenBank/DDBJ databases">
        <title>Genome Survey of Euroglyphus maynei.</title>
        <authorList>
            <person name="Arlian L.G."/>
            <person name="Morgan M.S."/>
            <person name="Rider S.D."/>
        </authorList>
    </citation>
    <scope>NUCLEOTIDE SEQUENCE [LARGE SCALE GENOMIC DNA]</scope>
    <source>
        <strain evidence="1">Arlian Lab</strain>
        <tissue evidence="1">Whole body</tissue>
    </source>
</reference>
<dbReference type="AlphaFoldDB" id="A0A1Y3APB5"/>
<gene>
    <name evidence="1" type="ORF">BLA29_006683</name>
</gene>
<dbReference type="Proteomes" id="UP000194236">
    <property type="component" value="Unassembled WGS sequence"/>
</dbReference>
<accession>A0A1Y3APB5</accession>